<dbReference type="NCBIfam" id="TIGR03355">
    <property type="entry name" value="VI_chp_2"/>
    <property type="match status" value="1"/>
</dbReference>
<dbReference type="Pfam" id="PF18945">
    <property type="entry name" value="VipB_2"/>
    <property type="match status" value="1"/>
</dbReference>
<dbReference type="RefSeq" id="WP_246512858.1">
    <property type="nucleotide sequence ID" value="NZ_JAGINO010000003.1"/>
</dbReference>
<dbReference type="InterPro" id="IPR044031">
    <property type="entry name" value="TssC1_N"/>
</dbReference>
<name>A0ABU0MFN2_9PROT</name>
<evidence type="ECO:0000313" key="4">
    <source>
        <dbReference type="EMBL" id="MDQ0532224.1"/>
    </source>
</evidence>
<dbReference type="EMBL" id="JAUSVU010000003">
    <property type="protein sequence ID" value="MDQ0532224.1"/>
    <property type="molecule type" value="Genomic_DNA"/>
</dbReference>
<feature type="region of interest" description="Disordered" evidence="1">
    <location>
        <begin position="1"/>
        <end position="22"/>
    </location>
</feature>
<comment type="caution">
    <text evidence="4">The sequence shown here is derived from an EMBL/GenBank/DDBJ whole genome shotgun (WGS) entry which is preliminary data.</text>
</comment>
<evidence type="ECO:0000259" key="3">
    <source>
        <dbReference type="Pfam" id="PF18945"/>
    </source>
</evidence>
<keyword evidence="5" id="KW-1185">Reference proteome</keyword>
<dbReference type="PANTHER" id="PTHR35565">
    <property type="entry name" value="CYTOPLASMIC PROTEIN-RELATED"/>
    <property type="match status" value="1"/>
</dbReference>
<feature type="domain" description="TssC1 N-terminal" evidence="2">
    <location>
        <begin position="82"/>
        <end position="397"/>
    </location>
</feature>
<protein>
    <submittedName>
        <fullName evidence="4">Type VI secretion system protein ImpD</fullName>
    </submittedName>
</protein>
<dbReference type="PANTHER" id="PTHR35565:SF3">
    <property type="entry name" value="TYPE VI SECRETION SYSTEM SHEATH PROTEIN TSSC1"/>
    <property type="match status" value="1"/>
</dbReference>
<dbReference type="InterPro" id="IPR010269">
    <property type="entry name" value="T6SS_TssC-like"/>
</dbReference>
<evidence type="ECO:0000259" key="2">
    <source>
        <dbReference type="Pfam" id="PF05943"/>
    </source>
</evidence>
<dbReference type="Proteomes" id="UP001244552">
    <property type="component" value="Unassembled WGS sequence"/>
</dbReference>
<reference evidence="4 5" key="1">
    <citation type="submission" date="2023-07" db="EMBL/GenBank/DDBJ databases">
        <title>Genomic Encyclopedia of Type Strains, Phase IV (KMG-IV): sequencing the most valuable type-strain genomes for metagenomic binning, comparative biology and taxonomic classification.</title>
        <authorList>
            <person name="Goeker M."/>
        </authorList>
    </citation>
    <scope>NUCLEOTIDE SEQUENCE [LARGE SCALE GENOMIC DNA]</scope>
    <source>
        <strain evidence="4 5">DSM 19922</strain>
    </source>
</reference>
<feature type="domain" description="TssC1 C-terminal" evidence="3">
    <location>
        <begin position="407"/>
        <end position="517"/>
    </location>
</feature>
<sequence length="524" mass="58027">MSDVAAELPAAEPGTGMDGDADATLLERPLRLRAVDMALGRDGPAPLDAFLAAGGPGEALRLWFGTTLPVYDSLDRLRAALDRDIAAIDALLTDQVNAILHHRRFQALEASWRGVRALVKQAQSAESAVVRLLNLTWAELCRDQERAIEFDQSHLFNKVYSDEFGMPGGRPFGVLLCDYAVRHRPAKEHPTDDVSGLKGLSQVAAAAFAPAIVGAAPELFGLETFHELGLPLDLRSVLRQAEYQRWQRLQETEDSRFLGVALPRVLMREPYGDDPQARHGFRYQEESVGGEGGMRLEDHCWGNAVYAFGTVLIRSFLQHGWFADIRGAQRDVIGGGLVTELVVPDFATDAVRVAQKFSVEVSISDQLERDLDELGFIPVSRCKDTPFLVFYGNQSVQRVGQYSTATATANARLSAMMRYMFCVARFAHFLKVMVRDRVGSFVTPEECERDLQSWLHGYCLGNDDASLDQKARYPLREGSIQVRAMPGKPGNYQCVIHLRPHFQLDQVFSTFKLVTELAQTGGAA</sequence>
<dbReference type="Pfam" id="PF05943">
    <property type="entry name" value="VipB"/>
    <property type="match status" value="1"/>
</dbReference>
<accession>A0ABU0MFN2</accession>
<gene>
    <name evidence="4" type="ORF">QO018_001068</name>
</gene>
<evidence type="ECO:0000256" key="1">
    <source>
        <dbReference type="SAM" id="MobiDB-lite"/>
    </source>
</evidence>
<evidence type="ECO:0000313" key="5">
    <source>
        <dbReference type="Proteomes" id="UP001244552"/>
    </source>
</evidence>
<proteinExistence type="predicted"/>
<dbReference type="InterPro" id="IPR044032">
    <property type="entry name" value="TssC1_C"/>
</dbReference>
<organism evidence="4 5">
    <name type="scientific">Azospirillum picis</name>
    <dbReference type="NCBI Taxonomy" id="488438"/>
    <lineage>
        <taxon>Bacteria</taxon>
        <taxon>Pseudomonadati</taxon>
        <taxon>Pseudomonadota</taxon>
        <taxon>Alphaproteobacteria</taxon>
        <taxon>Rhodospirillales</taxon>
        <taxon>Azospirillaceae</taxon>
        <taxon>Azospirillum</taxon>
    </lineage>
</organism>